<dbReference type="PIRSF" id="PIRSF017529">
    <property type="entry name" value="Aquaporin_11/12"/>
    <property type="match status" value="1"/>
</dbReference>
<dbReference type="InterPro" id="IPR016697">
    <property type="entry name" value="Aquaporin_11/12"/>
</dbReference>
<dbReference type="PANTHER" id="PTHR21191:SF2">
    <property type="entry name" value="AQUAPORIN"/>
    <property type="match status" value="1"/>
</dbReference>
<dbReference type="SUPFAM" id="SSF81338">
    <property type="entry name" value="Aquaporin-like"/>
    <property type="match status" value="1"/>
</dbReference>
<accession>A0A1I7X736</accession>
<dbReference type="Proteomes" id="UP000095283">
    <property type="component" value="Unplaced"/>
</dbReference>
<protein>
    <recommendedName>
        <fullName evidence="5">Aquaporin</fullName>
    </recommendedName>
</protein>
<keyword evidence="2 5" id="KW-0812">Transmembrane</keyword>
<evidence type="ECO:0000256" key="1">
    <source>
        <dbReference type="ARBA" id="ARBA00004141"/>
    </source>
</evidence>
<evidence type="ECO:0000256" key="2">
    <source>
        <dbReference type="ARBA" id="ARBA00022692"/>
    </source>
</evidence>
<feature type="transmembrane region" description="Helical" evidence="5">
    <location>
        <begin position="110"/>
        <end position="129"/>
    </location>
</feature>
<keyword evidence="6" id="KW-1185">Reference proteome</keyword>
<dbReference type="AlphaFoldDB" id="A0A1I7X736"/>
<evidence type="ECO:0000313" key="7">
    <source>
        <dbReference type="WBParaSite" id="Hba_13241"/>
    </source>
</evidence>
<dbReference type="WBParaSite" id="Hba_13241">
    <property type="protein sequence ID" value="Hba_13241"/>
    <property type="gene ID" value="Hba_13241"/>
</dbReference>
<dbReference type="GO" id="GO:0015267">
    <property type="term" value="F:channel activity"/>
    <property type="evidence" value="ECO:0007669"/>
    <property type="project" value="TreeGrafter"/>
</dbReference>
<feature type="transmembrane region" description="Helical" evidence="5">
    <location>
        <begin position="46"/>
        <end position="66"/>
    </location>
</feature>
<comment type="subcellular location">
    <subcellularLocation>
        <location evidence="1">Membrane</location>
        <topology evidence="1">Multi-pass membrane protein</topology>
    </subcellularLocation>
</comment>
<evidence type="ECO:0000256" key="3">
    <source>
        <dbReference type="ARBA" id="ARBA00022989"/>
    </source>
</evidence>
<evidence type="ECO:0000256" key="5">
    <source>
        <dbReference type="PIRNR" id="PIRNR017529"/>
    </source>
</evidence>
<comment type="similarity">
    <text evidence="5">Belongs to the MIP/aquaporin (TC 1.A.8) family.</text>
</comment>
<evidence type="ECO:0000313" key="6">
    <source>
        <dbReference type="Proteomes" id="UP000095283"/>
    </source>
</evidence>
<dbReference type="InterPro" id="IPR023271">
    <property type="entry name" value="Aquaporin-like"/>
</dbReference>
<dbReference type="GO" id="GO:0016020">
    <property type="term" value="C:membrane"/>
    <property type="evidence" value="ECO:0007669"/>
    <property type="project" value="UniProtKB-SubCell"/>
</dbReference>
<keyword evidence="4 5" id="KW-0472">Membrane</keyword>
<feature type="transmembrane region" description="Helical" evidence="5">
    <location>
        <begin position="6"/>
        <end position="26"/>
    </location>
</feature>
<name>A0A1I7X736_HETBA</name>
<dbReference type="PANTHER" id="PTHR21191">
    <property type="entry name" value="AQUAPORIN"/>
    <property type="match status" value="1"/>
</dbReference>
<proteinExistence type="inferred from homology"/>
<dbReference type="GO" id="GO:0005737">
    <property type="term" value="C:cytoplasm"/>
    <property type="evidence" value="ECO:0007669"/>
    <property type="project" value="TreeGrafter"/>
</dbReference>
<feature type="transmembrane region" description="Helical" evidence="5">
    <location>
        <begin position="72"/>
        <end position="89"/>
    </location>
</feature>
<evidence type="ECO:0000256" key="4">
    <source>
        <dbReference type="ARBA" id="ARBA00023136"/>
    </source>
</evidence>
<feature type="transmembrane region" description="Helical" evidence="5">
    <location>
        <begin position="194"/>
        <end position="211"/>
    </location>
</feature>
<keyword evidence="3 5" id="KW-1133">Transmembrane helix</keyword>
<feature type="transmembrane region" description="Helical" evidence="5">
    <location>
        <begin position="223"/>
        <end position="245"/>
    </location>
</feature>
<reference evidence="7" key="1">
    <citation type="submission" date="2016-11" db="UniProtKB">
        <authorList>
            <consortium name="WormBaseParasite"/>
        </authorList>
    </citation>
    <scope>IDENTIFICATION</scope>
</reference>
<organism evidence="6 7">
    <name type="scientific">Heterorhabditis bacteriophora</name>
    <name type="common">Entomopathogenic nematode worm</name>
    <dbReference type="NCBI Taxonomy" id="37862"/>
    <lineage>
        <taxon>Eukaryota</taxon>
        <taxon>Metazoa</taxon>
        <taxon>Ecdysozoa</taxon>
        <taxon>Nematoda</taxon>
        <taxon>Chromadorea</taxon>
        <taxon>Rhabditida</taxon>
        <taxon>Rhabditina</taxon>
        <taxon>Rhabditomorpha</taxon>
        <taxon>Strongyloidea</taxon>
        <taxon>Heterorhabditidae</taxon>
        <taxon>Heterorhabditis</taxon>
    </lineage>
</organism>
<sequence length="262" mass="29430">MPNVDIEVIAPLVSSIFFYTIVLAVAEASRRILDQVLSKKSILYRFLIEFIGTAQICTCVFENVVIVQHYGVSSFFIITSVLGVIFGSINRGSYGTPLAPIELFHYGEITLLRFLSIVLAEICGGAIAWKSAKLLWFYSLEYSDAHLQQFIASQNSCSLNYQREFLLVLAFEIIGSFAMRTVIPRLPEISGKYLAPAFISSLFSFAILFVGDSGLDPVVASSLFFGCAGLSTQWFILLYWASFIGKKYYINDEMKKIFRFVR</sequence>
<dbReference type="InterPro" id="IPR051883">
    <property type="entry name" value="AQP11/12_channel"/>
</dbReference>